<reference evidence="5 6" key="1">
    <citation type="submission" date="2024-04" db="EMBL/GenBank/DDBJ databases">
        <title>The reference genome of an endangered Asteraceae, Deinandra increscens subsp. villosa, native to the Central Coast of California.</title>
        <authorList>
            <person name="Guilliams M."/>
            <person name="Hasenstab-Lehman K."/>
            <person name="Meyer R."/>
            <person name="Mcevoy S."/>
        </authorList>
    </citation>
    <scope>NUCLEOTIDE SEQUENCE [LARGE SCALE GENOMIC DNA]</scope>
    <source>
        <tissue evidence="5">Leaf</tissue>
    </source>
</reference>
<dbReference type="Gene3D" id="2.30.31.10">
    <property type="entry name" value="Transcriptional Coactivator Pc4, Chain A"/>
    <property type="match status" value="1"/>
</dbReference>
<evidence type="ECO:0000259" key="4">
    <source>
        <dbReference type="PROSITE" id="PS51998"/>
    </source>
</evidence>
<evidence type="ECO:0000313" key="6">
    <source>
        <dbReference type="Proteomes" id="UP001408789"/>
    </source>
</evidence>
<dbReference type="PROSITE" id="PS51998">
    <property type="entry name" value="DEK_C"/>
    <property type="match status" value="1"/>
</dbReference>
<comment type="caution">
    <text evidence="5">The sequence shown here is derived from an EMBL/GenBank/DDBJ whole genome shotgun (WGS) entry which is preliminary data.</text>
</comment>
<dbReference type="PANTHER" id="PTHR47592:SF6">
    <property type="entry name" value="PBF68 PROTEIN"/>
    <property type="match status" value="1"/>
</dbReference>
<feature type="compositionally biased region" description="Basic and acidic residues" evidence="2">
    <location>
        <begin position="424"/>
        <end position="443"/>
    </location>
</feature>
<dbReference type="InterPro" id="IPR014876">
    <property type="entry name" value="DEK_C"/>
</dbReference>
<dbReference type="Pfam" id="PF02229">
    <property type="entry name" value="PC4"/>
    <property type="match status" value="1"/>
</dbReference>
<dbReference type="EMBL" id="JBCNJP010000007">
    <property type="protein sequence ID" value="KAK9076359.1"/>
    <property type="molecule type" value="Genomic_DNA"/>
</dbReference>
<keyword evidence="1" id="KW-0862">Zinc</keyword>
<dbReference type="SUPFAM" id="SSF109715">
    <property type="entry name" value="DEK C-terminal domain"/>
    <property type="match status" value="1"/>
</dbReference>
<dbReference type="AlphaFoldDB" id="A0AAP0DSF0"/>
<dbReference type="Pfam" id="PF14223">
    <property type="entry name" value="Retrotran_gag_2"/>
    <property type="match status" value="1"/>
</dbReference>
<name>A0AAP0DSF0_9ASTR</name>
<keyword evidence="1" id="KW-0863">Zinc-finger</keyword>
<dbReference type="Gene3D" id="4.10.60.10">
    <property type="entry name" value="Zinc finger, CCHC-type"/>
    <property type="match status" value="1"/>
</dbReference>
<dbReference type="InterPro" id="IPR036875">
    <property type="entry name" value="Znf_CCHC_sf"/>
</dbReference>
<dbReference type="SUPFAM" id="SSF54447">
    <property type="entry name" value="ssDNA-binding transcriptional regulator domain"/>
    <property type="match status" value="1"/>
</dbReference>
<accession>A0AAP0DSF0</accession>
<feature type="region of interest" description="Disordered" evidence="2">
    <location>
        <begin position="424"/>
        <end position="450"/>
    </location>
</feature>
<feature type="domain" description="DEK-C" evidence="4">
    <location>
        <begin position="4"/>
        <end position="61"/>
    </location>
</feature>
<proteinExistence type="predicted"/>
<keyword evidence="1" id="KW-0479">Metal-binding</keyword>
<keyword evidence="6" id="KW-1185">Reference proteome</keyword>
<dbReference type="InterPro" id="IPR009044">
    <property type="entry name" value="ssDNA-bd_transcriptional_reg"/>
</dbReference>
<evidence type="ECO:0000313" key="5">
    <source>
        <dbReference type="EMBL" id="KAK9076359.1"/>
    </source>
</evidence>
<dbReference type="GO" id="GO:0003677">
    <property type="term" value="F:DNA binding"/>
    <property type="evidence" value="ECO:0007669"/>
    <property type="project" value="InterPro"/>
</dbReference>
<gene>
    <name evidence="5" type="ORF">SSX86_004693</name>
</gene>
<dbReference type="Proteomes" id="UP001408789">
    <property type="component" value="Unassembled WGS sequence"/>
</dbReference>
<dbReference type="InterPro" id="IPR003173">
    <property type="entry name" value="PC4_C"/>
</dbReference>
<dbReference type="PANTHER" id="PTHR47592">
    <property type="entry name" value="PBF68 PROTEIN"/>
    <property type="match status" value="1"/>
</dbReference>
<dbReference type="SUPFAM" id="SSF57756">
    <property type="entry name" value="Retrovirus zinc finger-like domains"/>
    <property type="match status" value="1"/>
</dbReference>
<organism evidence="5 6">
    <name type="scientific">Deinandra increscens subsp. villosa</name>
    <dbReference type="NCBI Taxonomy" id="3103831"/>
    <lineage>
        <taxon>Eukaryota</taxon>
        <taxon>Viridiplantae</taxon>
        <taxon>Streptophyta</taxon>
        <taxon>Embryophyta</taxon>
        <taxon>Tracheophyta</taxon>
        <taxon>Spermatophyta</taxon>
        <taxon>Magnoliopsida</taxon>
        <taxon>eudicotyledons</taxon>
        <taxon>Gunneridae</taxon>
        <taxon>Pentapetalae</taxon>
        <taxon>asterids</taxon>
        <taxon>campanulids</taxon>
        <taxon>Asterales</taxon>
        <taxon>Asteraceae</taxon>
        <taxon>Asteroideae</taxon>
        <taxon>Heliantheae alliance</taxon>
        <taxon>Madieae</taxon>
        <taxon>Madiinae</taxon>
        <taxon>Deinandra</taxon>
    </lineage>
</organism>
<dbReference type="GO" id="GO:0006355">
    <property type="term" value="P:regulation of DNA-templated transcription"/>
    <property type="evidence" value="ECO:0007669"/>
    <property type="project" value="InterPro"/>
</dbReference>
<dbReference type="InterPro" id="IPR001878">
    <property type="entry name" value="Znf_CCHC"/>
</dbReference>
<dbReference type="SMART" id="SM00343">
    <property type="entry name" value="ZnF_C2HC"/>
    <property type="match status" value="1"/>
</dbReference>
<sequence>MEFEPPHPKLEETVTEILKGADLDIVTELSVRREAGKLLGVDLSDLPTKRLVRRIVESFLLSTSPINEVPEGNEQVEQVQTGEISVDDRNIPSDNDGVRHICRLPGKRRVSIEKFKGMKLVSIGEYYKKQGKTFNTGKGITLNPKEWSSFCSSFSDIEEGITKMESRMRDKCNGTKQTEAEPSNPSIRLAYEADPCHPLIPIATTRFTGKNYYCWRRQMEFFLNQLKIFHVLVTSCPKIPLPQETSFEEINRSKSHAQKWINDDYVCRHTILNSLSDQLFDQYSVKTLNAKELWDELNSLYADDYGTKSSLVNNYIHFQMVDGVSVLEQVHELHRIAHIISTSGMNIDEKFHVGVIISKLPPSWKHIKAKLMQRGDLTLDNLIFLLKDEEDSKNQQKIENGLGKKDMRGLCFGCHQEGHIRRDCPLSRPGNRDRSNQWRRDEMQVSGIVS</sequence>
<protein>
    <recommendedName>
        <fullName evidence="7">CCHC-type domain-containing protein</fullName>
    </recommendedName>
</protein>
<evidence type="ECO:0008006" key="7">
    <source>
        <dbReference type="Google" id="ProtNLM"/>
    </source>
</evidence>
<evidence type="ECO:0000256" key="1">
    <source>
        <dbReference type="PROSITE-ProRule" id="PRU00047"/>
    </source>
</evidence>
<feature type="domain" description="CCHC-type" evidence="3">
    <location>
        <begin position="411"/>
        <end position="425"/>
    </location>
</feature>
<dbReference type="Pfam" id="PF08766">
    <property type="entry name" value="DEK_C"/>
    <property type="match status" value="1"/>
</dbReference>
<evidence type="ECO:0000259" key="3">
    <source>
        <dbReference type="PROSITE" id="PS50158"/>
    </source>
</evidence>
<dbReference type="PROSITE" id="PS50158">
    <property type="entry name" value="ZF_CCHC"/>
    <property type="match status" value="1"/>
</dbReference>
<evidence type="ECO:0000256" key="2">
    <source>
        <dbReference type="SAM" id="MobiDB-lite"/>
    </source>
</evidence>
<dbReference type="GO" id="GO:0008270">
    <property type="term" value="F:zinc ion binding"/>
    <property type="evidence" value="ECO:0007669"/>
    <property type="project" value="UniProtKB-KW"/>
</dbReference>